<evidence type="ECO:0000313" key="4">
    <source>
        <dbReference type="Proteomes" id="UP000198415"/>
    </source>
</evidence>
<sequence>MVNNEHVEPPATDTPPAQPRLTKREGRSPRDMALSLLVLIVPIALMLTFYRVVLSGDEPLTVDPASSIELASREFTVLVPAGLSADWRVTTANFKRESGGATLRIGYVDPDDSPVQLVESTTPAESLVPAEVGKDGKRTGAYRTDARSWMVYSGRPEETVLIYTEGKRTVLIIGKTDQKNLEILASALK</sequence>
<gene>
    <name evidence="3" type="ORF">SAMN06264365_101883</name>
</gene>
<evidence type="ECO:0008006" key="5">
    <source>
        <dbReference type="Google" id="ProtNLM"/>
    </source>
</evidence>
<keyword evidence="4" id="KW-1185">Reference proteome</keyword>
<dbReference type="EMBL" id="FZNR01000001">
    <property type="protein sequence ID" value="SNR30867.1"/>
    <property type="molecule type" value="Genomic_DNA"/>
</dbReference>
<keyword evidence="2" id="KW-0812">Transmembrane</keyword>
<accession>A0A238V9Z0</accession>
<keyword evidence="2" id="KW-1133">Transmembrane helix</keyword>
<dbReference type="AlphaFoldDB" id="A0A238V9Z0"/>
<evidence type="ECO:0000313" key="3">
    <source>
        <dbReference type="EMBL" id="SNR30867.1"/>
    </source>
</evidence>
<dbReference type="Pfam" id="PF14030">
    <property type="entry name" value="DUF4245"/>
    <property type="match status" value="1"/>
</dbReference>
<evidence type="ECO:0000256" key="2">
    <source>
        <dbReference type="SAM" id="Phobius"/>
    </source>
</evidence>
<feature type="region of interest" description="Disordered" evidence="1">
    <location>
        <begin position="1"/>
        <end position="26"/>
    </location>
</feature>
<proteinExistence type="predicted"/>
<keyword evidence="2" id="KW-0472">Membrane</keyword>
<evidence type="ECO:0000256" key="1">
    <source>
        <dbReference type="SAM" id="MobiDB-lite"/>
    </source>
</evidence>
<dbReference type="Proteomes" id="UP000198415">
    <property type="component" value="Unassembled WGS sequence"/>
</dbReference>
<name>A0A238V9Z0_9ACTN</name>
<reference evidence="3 4" key="1">
    <citation type="submission" date="2017-06" db="EMBL/GenBank/DDBJ databases">
        <authorList>
            <person name="Kim H.J."/>
            <person name="Triplett B.A."/>
        </authorList>
    </citation>
    <scope>NUCLEOTIDE SEQUENCE [LARGE SCALE GENOMIC DNA]</scope>
    <source>
        <strain evidence="3 4">DSM 43151</strain>
    </source>
</reference>
<dbReference type="InterPro" id="IPR025339">
    <property type="entry name" value="DUF4245"/>
</dbReference>
<feature type="transmembrane region" description="Helical" evidence="2">
    <location>
        <begin position="33"/>
        <end position="53"/>
    </location>
</feature>
<protein>
    <recommendedName>
        <fullName evidence="5">DUF4245 domain-containing protein</fullName>
    </recommendedName>
</protein>
<organism evidence="3 4">
    <name type="scientific">Actinoplanes regularis</name>
    <dbReference type="NCBI Taxonomy" id="52697"/>
    <lineage>
        <taxon>Bacteria</taxon>
        <taxon>Bacillati</taxon>
        <taxon>Actinomycetota</taxon>
        <taxon>Actinomycetes</taxon>
        <taxon>Micromonosporales</taxon>
        <taxon>Micromonosporaceae</taxon>
        <taxon>Actinoplanes</taxon>
    </lineage>
</organism>